<feature type="transmembrane region" description="Helical" evidence="2">
    <location>
        <begin position="178"/>
        <end position="201"/>
    </location>
</feature>
<comment type="caution">
    <text evidence="3">The sequence shown here is derived from an EMBL/GenBank/DDBJ whole genome shotgun (WGS) entry which is preliminary data.</text>
</comment>
<keyword evidence="4" id="KW-1185">Reference proteome</keyword>
<gene>
    <name evidence="3" type="ORF">BLNAU_14226</name>
</gene>
<evidence type="ECO:0000256" key="1">
    <source>
        <dbReference type="SAM" id="MobiDB-lite"/>
    </source>
</evidence>
<name>A0ABQ9XHM2_9EUKA</name>
<evidence type="ECO:0000313" key="4">
    <source>
        <dbReference type="Proteomes" id="UP001281761"/>
    </source>
</evidence>
<protein>
    <submittedName>
        <fullName evidence="3">Uncharacterized protein</fullName>
    </submittedName>
</protein>
<feature type="compositionally biased region" description="Polar residues" evidence="1">
    <location>
        <begin position="336"/>
        <end position="347"/>
    </location>
</feature>
<dbReference type="EMBL" id="JARBJD010000129">
    <property type="protein sequence ID" value="KAK2950808.1"/>
    <property type="molecule type" value="Genomic_DNA"/>
</dbReference>
<keyword evidence="2" id="KW-0812">Transmembrane</keyword>
<proteinExistence type="predicted"/>
<feature type="transmembrane region" description="Helical" evidence="2">
    <location>
        <begin position="274"/>
        <end position="295"/>
    </location>
</feature>
<feature type="transmembrane region" description="Helical" evidence="2">
    <location>
        <begin position="81"/>
        <end position="104"/>
    </location>
</feature>
<organism evidence="3 4">
    <name type="scientific">Blattamonas nauphoetae</name>
    <dbReference type="NCBI Taxonomy" id="2049346"/>
    <lineage>
        <taxon>Eukaryota</taxon>
        <taxon>Metamonada</taxon>
        <taxon>Preaxostyla</taxon>
        <taxon>Oxymonadida</taxon>
        <taxon>Blattamonas</taxon>
    </lineage>
</organism>
<feature type="compositionally biased region" description="Basic and acidic residues" evidence="1">
    <location>
        <begin position="400"/>
        <end position="440"/>
    </location>
</feature>
<feature type="compositionally biased region" description="Low complexity" evidence="1">
    <location>
        <begin position="348"/>
        <end position="385"/>
    </location>
</feature>
<dbReference type="Proteomes" id="UP001281761">
    <property type="component" value="Unassembled WGS sequence"/>
</dbReference>
<feature type="transmembrane region" description="Helical" evidence="2">
    <location>
        <begin position="307"/>
        <end position="328"/>
    </location>
</feature>
<reference evidence="3 4" key="1">
    <citation type="journal article" date="2022" name="bioRxiv">
        <title>Genomics of Preaxostyla Flagellates Illuminates Evolutionary Transitions and the Path Towards Mitochondrial Loss.</title>
        <authorList>
            <person name="Novak L.V.F."/>
            <person name="Treitli S.C."/>
            <person name="Pyrih J."/>
            <person name="Halakuc P."/>
            <person name="Pipaliya S.V."/>
            <person name="Vacek V."/>
            <person name="Brzon O."/>
            <person name="Soukal P."/>
            <person name="Eme L."/>
            <person name="Dacks J.B."/>
            <person name="Karnkowska A."/>
            <person name="Elias M."/>
            <person name="Hampl V."/>
        </authorList>
    </citation>
    <scope>NUCLEOTIDE SEQUENCE [LARGE SCALE GENOMIC DNA]</scope>
    <source>
        <strain evidence="3">NAU3</strain>
        <tissue evidence="3">Gut</tissue>
    </source>
</reference>
<keyword evidence="2" id="KW-0472">Membrane</keyword>
<feature type="transmembrane region" description="Helical" evidence="2">
    <location>
        <begin position="221"/>
        <end position="243"/>
    </location>
</feature>
<evidence type="ECO:0000256" key="2">
    <source>
        <dbReference type="SAM" id="Phobius"/>
    </source>
</evidence>
<sequence>MSQSNLQSGDSPYCHVIRWMDFGCNLLAALFIILSFVLTRVVPYVRQKQQKPQSTSTSSSKPSVTAQTVTKTRQASNMIKLLFQLFLPLPNILRAFSSGFFFVVCGHALDEGTLPTILLASANYLFNFIFLLPIINWALTIGTRNAQAAKRLQRSNRNVNPELQAHKPVKSKVPIQPLLLTIFDILFNFFIPAVLIIATCVTREGQGKSHEIGLAINNSELWYFVFDNFIVAAMYGGYGFMVISHVSRVIKQAVHYANIPQAHVSRMKALKRKLIFQTLISFILFFGRALLYIFMFTLKLPVLVNGTLMLIKCIVGDVALPISILVLMGTRTVTKVQKPTDPSSSYVGRSRSGTSNSTRLKLQGARRNSALANRRSTTLQTSTTRQPEKPVEDTSMDENTGFRDEEIKGGDADDNNGVDKESDTLLENHDNVKLESEKGGFQETVF</sequence>
<evidence type="ECO:0000313" key="3">
    <source>
        <dbReference type="EMBL" id="KAK2950808.1"/>
    </source>
</evidence>
<feature type="transmembrane region" description="Helical" evidence="2">
    <location>
        <begin position="124"/>
        <end position="142"/>
    </location>
</feature>
<accession>A0ABQ9XHM2</accession>
<feature type="region of interest" description="Disordered" evidence="1">
    <location>
        <begin position="336"/>
        <end position="446"/>
    </location>
</feature>
<keyword evidence="2" id="KW-1133">Transmembrane helix</keyword>
<feature type="transmembrane region" description="Helical" evidence="2">
    <location>
        <begin position="26"/>
        <end position="45"/>
    </location>
</feature>